<feature type="binding site" evidence="6">
    <location>
        <position position="67"/>
    </location>
    <ligand>
        <name>GTP</name>
        <dbReference type="ChEBI" id="CHEBI:37565"/>
    </ligand>
</feature>
<dbReference type="HAMAP" id="MF_00590">
    <property type="entry name" value="Dephospho_CoA_kinase_GTP_dep"/>
    <property type="match status" value="1"/>
</dbReference>
<dbReference type="HOGENOM" id="CLU_1357895_0_0_2"/>
<dbReference type="EC" id="2.7.1.237" evidence="6"/>
<evidence type="ECO:0000256" key="2">
    <source>
        <dbReference type="ARBA" id="ARBA00022741"/>
    </source>
</evidence>
<keyword evidence="3 6" id="KW-0418">Kinase</keyword>
<comment type="similarity">
    <text evidence="6">Belongs to the GTP-dependent DPCK family.</text>
</comment>
<accession>E0ST29</accession>
<evidence type="ECO:0000256" key="6">
    <source>
        <dbReference type="HAMAP-Rule" id="MF_00590"/>
    </source>
</evidence>
<protein>
    <recommendedName>
        <fullName evidence="6">GTP-dependent dephospho-CoA kinase</fullName>
        <ecNumber evidence="6">2.7.1.237</ecNumber>
    </recommendedName>
    <alternativeName>
        <fullName evidence="6">Dephospho-coenzyme A kinase</fullName>
        <shortName evidence="6">DPCK</shortName>
    </alternativeName>
</protein>
<dbReference type="Proteomes" id="UP000001304">
    <property type="component" value="Chromosome"/>
</dbReference>
<evidence type="ECO:0000256" key="5">
    <source>
        <dbReference type="ARBA" id="ARBA00023134"/>
    </source>
</evidence>
<sequence>MLNDLGITKNGTAECFLMPNELRNLLTYFHIYKCSYVLTLRGDRESIGILLRLYYSNYVHETMVVGDYCCKTYIEFVGVPRLCIVDGKTLRYNNTDIRDIERRFNYVERCVNPRGCITTNCMEAIKRCYKEGVPCLLIVDGEEDLLTLATIILIDHGIVVYGVPHEGIAIIPIDKAKVDAINIFSQFIRLNSLGYKDLNYV</sequence>
<keyword evidence="1 6" id="KW-0808">Transferase</keyword>
<evidence type="ECO:0000256" key="1">
    <source>
        <dbReference type="ARBA" id="ARBA00022679"/>
    </source>
</evidence>
<dbReference type="GO" id="GO:0016301">
    <property type="term" value="F:kinase activity"/>
    <property type="evidence" value="ECO:0007669"/>
    <property type="project" value="UniProtKB-UniRule"/>
</dbReference>
<dbReference type="PANTHER" id="PTHR40732">
    <property type="entry name" value="UPF0218 PROTEIN TK1697"/>
    <property type="match status" value="1"/>
</dbReference>
<feature type="binding site" evidence="6">
    <location>
        <position position="88"/>
    </location>
    <ligand>
        <name>GTP</name>
        <dbReference type="ChEBI" id="CHEBI:37565"/>
    </ligand>
</feature>
<dbReference type="EMBL" id="CP002098">
    <property type="protein sequence ID" value="ADM28690.1"/>
    <property type="molecule type" value="Genomic_DNA"/>
</dbReference>
<dbReference type="AlphaFoldDB" id="E0ST29"/>
<evidence type="ECO:0000256" key="4">
    <source>
        <dbReference type="ARBA" id="ARBA00022993"/>
    </source>
</evidence>
<evidence type="ECO:0000313" key="7">
    <source>
        <dbReference type="EMBL" id="ADM28690.1"/>
    </source>
</evidence>
<keyword evidence="2 6" id="KW-0547">Nucleotide-binding</keyword>
<proteinExistence type="inferred from homology"/>
<reference evidence="7 8" key="1">
    <citation type="journal article" date="2010" name="Stand. Genomic Sci.">
        <title>Complete genome sequence of Ignisphaera aggregans type strain (AQ1.S1).</title>
        <authorList>
            <person name="Goker M."/>
            <person name="Held B."/>
            <person name="Lapidus A."/>
            <person name="Nolan M."/>
            <person name="Spring S."/>
            <person name="Yasawong M."/>
            <person name="Lucas S."/>
            <person name="Glavina Del Rio T."/>
            <person name="Tice H."/>
            <person name="Cheng J.F."/>
            <person name="Goodwin L."/>
            <person name="Tapia R."/>
            <person name="Pitluck S."/>
            <person name="Liolios K."/>
            <person name="Ivanova N."/>
            <person name="Mavromatis K."/>
            <person name="Mikhailova N."/>
            <person name="Pati A."/>
            <person name="Chen A."/>
            <person name="Palaniappan K."/>
            <person name="Brambilla E."/>
            <person name="Land M."/>
            <person name="Hauser L."/>
            <person name="Chang Y.J."/>
            <person name="Jeffries C.D."/>
            <person name="Brettin T."/>
            <person name="Detter J.C."/>
            <person name="Han C."/>
            <person name="Rohde M."/>
            <person name="Sikorski J."/>
            <person name="Woyke T."/>
            <person name="Bristow J."/>
            <person name="Eisen J.A."/>
            <person name="Markowitz V."/>
            <person name="Hugenholtz P."/>
            <person name="Kyrpides N.C."/>
            <person name="Klenk H.P."/>
        </authorList>
    </citation>
    <scope>NUCLEOTIDE SEQUENCE [LARGE SCALE GENOMIC DNA]</scope>
    <source>
        <strain evidence="8">DSM 17230 / JCM 13409 / AQ1.S1</strain>
    </source>
</reference>
<comment type="catalytic activity">
    <reaction evidence="6">
        <text>3'-dephospho-CoA + GTP = GDP + CoA + H(+)</text>
        <dbReference type="Rhea" id="RHEA:61156"/>
        <dbReference type="ChEBI" id="CHEBI:15378"/>
        <dbReference type="ChEBI" id="CHEBI:37565"/>
        <dbReference type="ChEBI" id="CHEBI:57287"/>
        <dbReference type="ChEBI" id="CHEBI:57328"/>
        <dbReference type="ChEBI" id="CHEBI:58189"/>
        <dbReference type="EC" id="2.7.1.237"/>
    </reaction>
</comment>
<dbReference type="BioCyc" id="IAGG583356:GHAH-1886-MONOMER"/>
<organism evidence="7 8">
    <name type="scientific">Ignisphaera aggregans (strain DSM 17230 / JCM 13409 / AQ1.S1)</name>
    <dbReference type="NCBI Taxonomy" id="583356"/>
    <lineage>
        <taxon>Archaea</taxon>
        <taxon>Thermoproteota</taxon>
        <taxon>Thermoprotei</taxon>
        <taxon>Desulfurococcales</taxon>
        <taxon>Desulfurococcaceae</taxon>
        <taxon>Ignisphaera</taxon>
    </lineage>
</organism>
<keyword evidence="5 6" id="KW-0342">GTP-binding</keyword>
<dbReference type="PANTHER" id="PTHR40732:SF1">
    <property type="entry name" value="GTP-DEPENDENT DEPHOSPHO-COA KINASE"/>
    <property type="match status" value="1"/>
</dbReference>
<evidence type="ECO:0000256" key="3">
    <source>
        <dbReference type="ARBA" id="ARBA00022777"/>
    </source>
</evidence>
<name>E0ST29_IGNAA</name>
<dbReference type="Pfam" id="PF04019">
    <property type="entry name" value="DUF359"/>
    <property type="match status" value="1"/>
</dbReference>
<dbReference type="GO" id="GO:0005525">
    <property type="term" value="F:GTP binding"/>
    <property type="evidence" value="ECO:0007669"/>
    <property type="project" value="UniProtKB-UniRule"/>
</dbReference>
<feature type="binding site" evidence="6">
    <location>
        <position position="143"/>
    </location>
    <ligand>
        <name>GTP</name>
        <dbReference type="ChEBI" id="CHEBI:37565"/>
    </ligand>
</feature>
<comment type="pathway">
    <text evidence="6">Cofactor biosynthesis; coenzyme A biosynthesis.</text>
</comment>
<evidence type="ECO:0000313" key="8">
    <source>
        <dbReference type="Proteomes" id="UP000001304"/>
    </source>
</evidence>
<dbReference type="KEGG" id="iag:Igag_1897"/>
<keyword evidence="8" id="KW-1185">Reference proteome</keyword>
<feature type="binding site" evidence="6">
    <location>
        <position position="86"/>
    </location>
    <ligand>
        <name>GTP</name>
        <dbReference type="ChEBI" id="CHEBI:37565"/>
    </ligand>
</feature>
<dbReference type="STRING" id="583356.Igag_1897"/>
<dbReference type="InterPro" id="IPR007164">
    <property type="entry name" value="GTP-dep_dephospho-CoA_kin"/>
</dbReference>
<comment type="function">
    <text evidence="6">Catalyzes the GTP-dependent phosphorylation of the 3'-hydroxyl group of dephosphocoenzyme A to form coenzyme A (CoA).</text>
</comment>
<dbReference type="UniPathway" id="UPA00241"/>
<dbReference type="GO" id="GO:0015937">
    <property type="term" value="P:coenzyme A biosynthetic process"/>
    <property type="evidence" value="ECO:0007669"/>
    <property type="project" value="UniProtKB-UniRule"/>
</dbReference>
<comment type="caution">
    <text evidence="6">Lacks conserved residue(s) required for the propagation of feature annotation.</text>
</comment>
<gene>
    <name evidence="7" type="ordered locus">Igag_1897</name>
</gene>
<keyword evidence="4 6" id="KW-0173">Coenzyme A biosynthesis</keyword>